<gene>
    <name evidence="2" type="ORF">PHACADRAFT_198458</name>
</gene>
<dbReference type="Proteomes" id="UP000008370">
    <property type="component" value="Unassembled WGS sequence"/>
</dbReference>
<evidence type="ECO:0000256" key="1">
    <source>
        <dbReference type="SAM" id="MobiDB-lite"/>
    </source>
</evidence>
<evidence type="ECO:0000313" key="3">
    <source>
        <dbReference type="Proteomes" id="UP000008370"/>
    </source>
</evidence>
<dbReference type="GeneID" id="18911333"/>
<feature type="region of interest" description="Disordered" evidence="1">
    <location>
        <begin position="17"/>
        <end position="37"/>
    </location>
</feature>
<dbReference type="RefSeq" id="XP_007398750.1">
    <property type="nucleotide sequence ID" value="XM_007398688.1"/>
</dbReference>
<sequence>MIQDSIDSVEASLALKKMESPSLRTPMSPESEPPRMQPEVGKVCICATIVTAAYQTIQSSALDTALGVVTPRAEATQIAI</sequence>
<protein>
    <submittedName>
        <fullName evidence="2">Uncharacterized protein</fullName>
    </submittedName>
</protein>
<dbReference type="InParanoid" id="K5VLV8"/>
<dbReference type="HOGENOM" id="CLU_2590550_0_0_1"/>
<accession>K5VLV8</accession>
<evidence type="ECO:0000313" key="2">
    <source>
        <dbReference type="EMBL" id="EKM52403.1"/>
    </source>
</evidence>
<name>K5VLV8_PHACS</name>
<organism evidence="2 3">
    <name type="scientific">Phanerochaete carnosa (strain HHB-10118-sp)</name>
    <name type="common">White-rot fungus</name>
    <name type="synonym">Peniophora carnosa</name>
    <dbReference type="NCBI Taxonomy" id="650164"/>
    <lineage>
        <taxon>Eukaryota</taxon>
        <taxon>Fungi</taxon>
        <taxon>Dikarya</taxon>
        <taxon>Basidiomycota</taxon>
        <taxon>Agaricomycotina</taxon>
        <taxon>Agaricomycetes</taxon>
        <taxon>Polyporales</taxon>
        <taxon>Phanerochaetaceae</taxon>
        <taxon>Phanerochaete</taxon>
    </lineage>
</organism>
<dbReference type="OrthoDB" id="2410195at2759"/>
<dbReference type="EMBL" id="JH930475">
    <property type="protein sequence ID" value="EKM52403.1"/>
    <property type="molecule type" value="Genomic_DNA"/>
</dbReference>
<reference evidence="2 3" key="1">
    <citation type="journal article" date="2012" name="BMC Genomics">
        <title>Comparative genomics of the white-rot fungi, Phanerochaete carnosa and P. chrysosporium, to elucidate the genetic basis of the distinct wood types they colonize.</title>
        <authorList>
            <person name="Suzuki H."/>
            <person name="MacDonald J."/>
            <person name="Syed K."/>
            <person name="Salamov A."/>
            <person name="Hori C."/>
            <person name="Aerts A."/>
            <person name="Henrissat B."/>
            <person name="Wiebenga A."/>
            <person name="vanKuyk P.A."/>
            <person name="Barry K."/>
            <person name="Lindquist E."/>
            <person name="LaButti K."/>
            <person name="Lapidus A."/>
            <person name="Lucas S."/>
            <person name="Coutinho P."/>
            <person name="Gong Y."/>
            <person name="Samejima M."/>
            <person name="Mahadevan R."/>
            <person name="Abou-Zaid M."/>
            <person name="de Vries R.P."/>
            <person name="Igarashi K."/>
            <person name="Yadav J.S."/>
            <person name="Grigoriev I.V."/>
            <person name="Master E.R."/>
        </authorList>
    </citation>
    <scope>NUCLEOTIDE SEQUENCE [LARGE SCALE GENOMIC DNA]</scope>
    <source>
        <strain evidence="2 3">HHB-10118-sp</strain>
    </source>
</reference>
<dbReference type="AlphaFoldDB" id="K5VLV8"/>
<dbReference type="KEGG" id="pco:PHACADRAFT_198458"/>
<keyword evidence="3" id="KW-1185">Reference proteome</keyword>
<proteinExistence type="predicted"/>